<evidence type="ECO:0000313" key="3">
    <source>
        <dbReference type="Proteomes" id="UP000285768"/>
    </source>
</evidence>
<keyword evidence="2" id="KW-0315">Glutamine amidotransferase</keyword>
<dbReference type="InterPro" id="IPR029062">
    <property type="entry name" value="Class_I_gatase-like"/>
</dbReference>
<reference evidence="2 3" key="1">
    <citation type="submission" date="2019-01" db="EMBL/GenBank/DDBJ databases">
        <title>Leucobacter muris sp. nov. isolated from the nose of a laboratory mouse.</title>
        <authorList>
            <person name="Benga L."/>
            <person name="Sproeer C."/>
            <person name="Schumann P."/>
            <person name="Verbarg S."/>
            <person name="Bunk B."/>
            <person name="Engelhardt E."/>
            <person name="Benten P.M."/>
            <person name="Sager M."/>
        </authorList>
    </citation>
    <scope>NUCLEOTIDE SEQUENCE [LARGE SCALE GENOMIC DNA]</scope>
    <source>
        <strain evidence="2 3">DSM 101948</strain>
    </source>
</reference>
<dbReference type="InterPro" id="IPR044992">
    <property type="entry name" value="ChyE-like"/>
</dbReference>
<dbReference type="PROSITE" id="PS51273">
    <property type="entry name" value="GATASE_TYPE_1"/>
    <property type="match status" value="1"/>
</dbReference>
<dbReference type="EMBL" id="CP035037">
    <property type="protein sequence ID" value="QAB19137.1"/>
    <property type="molecule type" value="Genomic_DNA"/>
</dbReference>
<dbReference type="Gene3D" id="3.40.50.880">
    <property type="match status" value="1"/>
</dbReference>
<evidence type="ECO:0000259" key="1">
    <source>
        <dbReference type="Pfam" id="PF00117"/>
    </source>
</evidence>
<sequence>MLVIEHQKNAGLGQLSDRLTENGLTLETVGPDAGAPVPESLDGYDALIVLGGAMGPTEDDKAPWLPATRKLLVDGVELGVPTLGICLGAQLLATATGGHVRTMPQGPEVGLYDVDFTSTAAGDPLFGGLAETSVPAVQWHWLEADRLPDGAQVLASSPACRNQAFRVGAAAWGVQFHPEALGATAQDWVDEDRESLDELGLEEAAVVGDVRAAEPRLGAVWLPIADRFSEIAKLTAAEAA</sequence>
<keyword evidence="3" id="KW-1185">Reference proteome</keyword>
<dbReference type="Pfam" id="PF00117">
    <property type="entry name" value="GATase"/>
    <property type="match status" value="1"/>
</dbReference>
<dbReference type="Proteomes" id="UP000285768">
    <property type="component" value="Chromosome"/>
</dbReference>
<dbReference type="SUPFAM" id="SSF52317">
    <property type="entry name" value="Class I glutamine amidotransferase-like"/>
    <property type="match status" value="1"/>
</dbReference>
<dbReference type="InterPro" id="IPR017926">
    <property type="entry name" value="GATASE"/>
</dbReference>
<protein>
    <submittedName>
        <fullName evidence="2">Type 1 glutamine amidotransferase</fullName>
    </submittedName>
</protein>
<proteinExistence type="predicted"/>
<accession>A0ABX5QJ66</accession>
<dbReference type="CDD" id="cd01741">
    <property type="entry name" value="GATase1_1"/>
    <property type="match status" value="1"/>
</dbReference>
<dbReference type="PANTHER" id="PTHR42695">
    <property type="entry name" value="GLUTAMINE AMIDOTRANSFERASE YLR126C-RELATED"/>
    <property type="match status" value="1"/>
</dbReference>
<name>A0ABX5QJ66_9MICO</name>
<feature type="domain" description="Glutamine amidotransferase" evidence="1">
    <location>
        <begin position="15"/>
        <end position="183"/>
    </location>
</feature>
<organism evidence="2 3">
    <name type="scientific">Leucobacter muris</name>
    <dbReference type="NCBI Taxonomy" id="1935379"/>
    <lineage>
        <taxon>Bacteria</taxon>
        <taxon>Bacillati</taxon>
        <taxon>Actinomycetota</taxon>
        <taxon>Actinomycetes</taxon>
        <taxon>Micrococcales</taxon>
        <taxon>Microbacteriaceae</taxon>
        <taxon>Leucobacter</taxon>
    </lineage>
</organism>
<evidence type="ECO:0000313" key="2">
    <source>
        <dbReference type="EMBL" id="QAB19137.1"/>
    </source>
</evidence>
<gene>
    <name evidence="2" type="ORF">Leucomu_04580</name>
</gene>
<dbReference type="PANTHER" id="PTHR42695:SF5">
    <property type="entry name" value="GLUTAMINE AMIDOTRANSFERASE YLR126C-RELATED"/>
    <property type="match status" value="1"/>
</dbReference>